<evidence type="ECO:0000313" key="2">
    <source>
        <dbReference type="Proteomes" id="UP001501771"/>
    </source>
</evidence>
<dbReference type="InterPro" id="IPR029063">
    <property type="entry name" value="SAM-dependent_MTases_sf"/>
</dbReference>
<reference evidence="2" key="1">
    <citation type="journal article" date="2019" name="Int. J. Syst. Evol. Microbiol.">
        <title>The Global Catalogue of Microorganisms (GCM) 10K type strain sequencing project: providing services to taxonomists for standard genome sequencing and annotation.</title>
        <authorList>
            <consortium name="The Broad Institute Genomics Platform"/>
            <consortium name="The Broad Institute Genome Sequencing Center for Infectious Disease"/>
            <person name="Wu L."/>
            <person name="Ma J."/>
        </authorList>
    </citation>
    <scope>NUCLEOTIDE SEQUENCE [LARGE SCALE GENOMIC DNA]</scope>
    <source>
        <strain evidence="2">JCM 16022</strain>
    </source>
</reference>
<proteinExistence type="predicted"/>
<accession>A0ABP5LJ92</accession>
<dbReference type="PANTHER" id="PTHR13627:SF31">
    <property type="entry name" value="RIBITOL 5-PHOSPHATE TRANSFERASE FKRP"/>
    <property type="match status" value="1"/>
</dbReference>
<dbReference type="CDD" id="cd02440">
    <property type="entry name" value="AdoMet_MTases"/>
    <property type="match status" value="1"/>
</dbReference>
<comment type="caution">
    <text evidence="1">The sequence shown here is derived from an EMBL/GenBank/DDBJ whole genome shotgun (WGS) entry which is preliminary data.</text>
</comment>
<organism evidence="1 2">
    <name type="scientific">Nocardioides koreensis</name>
    <dbReference type="NCBI Taxonomy" id="433651"/>
    <lineage>
        <taxon>Bacteria</taxon>
        <taxon>Bacillati</taxon>
        <taxon>Actinomycetota</taxon>
        <taxon>Actinomycetes</taxon>
        <taxon>Propionibacteriales</taxon>
        <taxon>Nocardioidaceae</taxon>
        <taxon>Nocardioides</taxon>
    </lineage>
</organism>
<dbReference type="EMBL" id="BAAAQR010000005">
    <property type="protein sequence ID" value="GAA2146019.1"/>
    <property type="molecule type" value="Genomic_DNA"/>
</dbReference>
<dbReference type="SUPFAM" id="SSF53335">
    <property type="entry name" value="S-adenosyl-L-methionine-dependent methyltransferases"/>
    <property type="match status" value="1"/>
</dbReference>
<dbReference type="Proteomes" id="UP001501771">
    <property type="component" value="Unassembled WGS sequence"/>
</dbReference>
<dbReference type="Gene3D" id="3.40.50.150">
    <property type="entry name" value="Vaccinia Virus protein VP39"/>
    <property type="match status" value="1"/>
</dbReference>
<name>A0ABP5LJ92_9ACTN</name>
<evidence type="ECO:0008006" key="3">
    <source>
        <dbReference type="Google" id="ProtNLM"/>
    </source>
</evidence>
<evidence type="ECO:0000313" key="1">
    <source>
        <dbReference type="EMBL" id="GAA2146019.1"/>
    </source>
</evidence>
<dbReference type="PANTHER" id="PTHR13627">
    <property type="entry name" value="FUKUTIN RELATED PROTEIN"/>
    <property type="match status" value="1"/>
</dbReference>
<sequence>MGNGDSRTETLRSVRVTDDGIFVRAQQDRVVDVLFDGRRIGSFWLERDTREAGEERLYPWPDALRRFLDGTTTLSLVDHVDDLELFSEEVALGEGDEERIRVEDANGNPLGLDKSLRLMRLFESRSPEHVKPLLDSMEAVLTALEQSGVEPFIAYGTLLGAVRDGELIGHDSDADLGYVSAHDHPADVILESFRLQRTLVEQGFAVTRYSGIAFKVLVEESDGARRGLDVFGGFMRDGMLYLMGEVGHPFRPEWVRPRSQVTLEGRSFPAPAAPEHLLEAMYGPTWQVPDPAYKFETPRSTVRRLNGWFRGTRVGREQVWDKFYSRGPQAVGKDGPSAFVRWVRESEPDMRTAVDVGCGVGRDATWLARGDVNAWGLDFVGRAFRKQARRVARQNLPARFLWANLSELRSVLVTGALLAREPGPRIVLARHVADATDETGRAHLLRLARMVAAHDGRLYVQVQTERTPEGGERGERGVKPLDVDAFLAQVRELGGRVLERHDLVVDDGDEVPAGSADPTICRLVITWSP</sequence>
<protein>
    <recommendedName>
        <fullName evidence="3">Class I SAM-dependent methyltransferase</fullName>
    </recommendedName>
</protein>
<dbReference type="InterPro" id="IPR052613">
    <property type="entry name" value="LicD_transferase"/>
</dbReference>
<keyword evidence="2" id="KW-1185">Reference proteome</keyword>
<gene>
    <name evidence="1" type="ORF">GCM10009844_21510</name>
</gene>